<reference evidence="2 3" key="1">
    <citation type="submission" date="2019-02" db="EMBL/GenBank/DDBJ databases">
        <title>Deep-cultivation of Planctomycetes and their phenomic and genomic characterization uncovers novel biology.</title>
        <authorList>
            <person name="Wiegand S."/>
            <person name="Jogler M."/>
            <person name="Boedeker C."/>
            <person name="Pinto D."/>
            <person name="Vollmers J."/>
            <person name="Rivas-Marin E."/>
            <person name="Kohn T."/>
            <person name="Peeters S.H."/>
            <person name="Heuer A."/>
            <person name="Rast P."/>
            <person name="Oberbeckmann S."/>
            <person name="Bunk B."/>
            <person name="Jeske O."/>
            <person name="Meyerdierks A."/>
            <person name="Storesund J.E."/>
            <person name="Kallscheuer N."/>
            <person name="Luecker S."/>
            <person name="Lage O.M."/>
            <person name="Pohl T."/>
            <person name="Merkel B.J."/>
            <person name="Hornburger P."/>
            <person name="Mueller R.-W."/>
            <person name="Bruemmer F."/>
            <person name="Labrenz M."/>
            <person name="Spormann A.M."/>
            <person name="Op den Camp H."/>
            <person name="Overmann J."/>
            <person name="Amann R."/>
            <person name="Jetten M.S.M."/>
            <person name="Mascher T."/>
            <person name="Medema M.H."/>
            <person name="Devos D.P."/>
            <person name="Kaster A.-K."/>
            <person name="Ovreas L."/>
            <person name="Rohde M."/>
            <person name="Galperin M.Y."/>
            <person name="Jogler C."/>
        </authorList>
    </citation>
    <scope>NUCLEOTIDE SEQUENCE [LARGE SCALE GENOMIC DNA]</scope>
    <source>
        <strain evidence="2 3">ETA_A1</strain>
    </source>
</reference>
<dbReference type="InterPro" id="IPR043129">
    <property type="entry name" value="ATPase_NBD"/>
</dbReference>
<organism evidence="2 3">
    <name type="scientific">Urbifossiella limnaea</name>
    <dbReference type="NCBI Taxonomy" id="2528023"/>
    <lineage>
        <taxon>Bacteria</taxon>
        <taxon>Pseudomonadati</taxon>
        <taxon>Planctomycetota</taxon>
        <taxon>Planctomycetia</taxon>
        <taxon>Gemmatales</taxon>
        <taxon>Gemmataceae</taxon>
        <taxon>Urbifossiella</taxon>
    </lineage>
</organism>
<dbReference type="CDD" id="cd24007">
    <property type="entry name" value="ASKHA_NBD_eukNAGK-like"/>
    <property type="match status" value="1"/>
</dbReference>
<accession>A0A517XTQ8</accession>
<evidence type="ECO:0000259" key="1">
    <source>
        <dbReference type="Pfam" id="PF01869"/>
    </source>
</evidence>
<evidence type="ECO:0000313" key="3">
    <source>
        <dbReference type="Proteomes" id="UP000319576"/>
    </source>
</evidence>
<dbReference type="AlphaFoldDB" id="A0A517XTQ8"/>
<protein>
    <submittedName>
        <fullName evidence="2">BadF/BadG/BcrA/BcrD ATPase family protein</fullName>
    </submittedName>
</protein>
<dbReference type="InterPro" id="IPR052519">
    <property type="entry name" value="Euk-type_GlcNAc_Kinase"/>
</dbReference>
<dbReference type="PANTHER" id="PTHR43190">
    <property type="entry name" value="N-ACETYL-D-GLUCOSAMINE KINASE"/>
    <property type="match status" value="1"/>
</dbReference>
<dbReference type="SUPFAM" id="SSF53067">
    <property type="entry name" value="Actin-like ATPase domain"/>
    <property type="match status" value="2"/>
</dbReference>
<dbReference type="InterPro" id="IPR002731">
    <property type="entry name" value="ATPase_BadF"/>
</dbReference>
<dbReference type="KEGG" id="uli:ETAA1_28400"/>
<dbReference type="RefSeq" id="WP_145239193.1">
    <property type="nucleotide sequence ID" value="NZ_CP036273.1"/>
</dbReference>
<dbReference type="Pfam" id="PF01869">
    <property type="entry name" value="BcrAD_BadFG"/>
    <property type="match status" value="1"/>
</dbReference>
<gene>
    <name evidence="2" type="ORF">ETAA1_28400</name>
</gene>
<sequence length="315" mass="31533">MTTPSLPALVIGIDGGATHTAALLADAATGTVLGRGESGPSNIQAVGVEAALKELDVAVAAAFAAAARPRANVAAACLGLAGVDLAEGLDIIGGWAQRVGLADHVSVANDATLLFAAGTPEGWGLAVIAGTGSIAFTLDRDGNDGRAGGWGYLLGDEGSAWLVGLNGLRAACRAADRAGPPTRLVDDFLKRLGTTDPRDFIPATYRGVWDRSAIAGLAPLVLEAAEAGDDVAHKLVVREVTELARTAATAVDAAKLPKLGLPVAVAGGLIAGSPFYRGLFVEALRGHGIHPGAVTVVDDPAVGAVVLARKAAASR</sequence>
<dbReference type="Proteomes" id="UP000319576">
    <property type="component" value="Chromosome"/>
</dbReference>
<proteinExistence type="predicted"/>
<dbReference type="EMBL" id="CP036273">
    <property type="protein sequence ID" value="QDU20877.1"/>
    <property type="molecule type" value="Genomic_DNA"/>
</dbReference>
<evidence type="ECO:0000313" key="2">
    <source>
        <dbReference type="EMBL" id="QDU20877.1"/>
    </source>
</evidence>
<keyword evidence="3" id="KW-1185">Reference proteome</keyword>
<feature type="domain" description="ATPase BadF/BadG/BcrA/BcrD type" evidence="1">
    <location>
        <begin position="11"/>
        <end position="308"/>
    </location>
</feature>
<dbReference type="PANTHER" id="PTHR43190:SF3">
    <property type="entry name" value="N-ACETYL-D-GLUCOSAMINE KINASE"/>
    <property type="match status" value="1"/>
</dbReference>
<name>A0A517XTQ8_9BACT</name>
<dbReference type="Gene3D" id="3.30.420.40">
    <property type="match status" value="2"/>
</dbReference>
<dbReference type="OrthoDB" id="9772633at2"/>